<evidence type="ECO:0000313" key="3">
    <source>
        <dbReference type="Proteomes" id="UP000185494"/>
    </source>
</evidence>
<sequence>MSLHVQFRVVSTWSQGFQAEILVTNGGQAPMLRWTLCLTPDWQILEIWNARHDGQATQGQALRLHPERPEPLHPGQSSTIGLIASGSPLIPRIRSCWDDGSPPLLQPSPGCQG</sequence>
<dbReference type="InterPro" id="IPR001919">
    <property type="entry name" value="CBD2"/>
</dbReference>
<dbReference type="Gene3D" id="2.60.40.290">
    <property type="match status" value="1"/>
</dbReference>
<feature type="domain" description="CBM2" evidence="1">
    <location>
        <begin position="3"/>
        <end position="96"/>
    </location>
</feature>
<evidence type="ECO:0000259" key="1">
    <source>
        <dbReference type="SMART" id="SM00637"/>
    </source>
</evidence>
<name>A0A1L7ADX7_9PROT</name>
<accession>A0A1L7ADX7</accession>
<dbReference type="RefSeq" id="WP_075797903.1">
    <property type="nucleotide sequence ID" value="NZ_CP015583.1"/>
</dbReference>
<dbReference type="SMART" id="SM00637">
    <property type="entry name" value="CBD_II"/>
    <property type="match status" value="1"/>
</dbReference>
<dbReference type="EMBL" id="CP015583">
    <property type="protein sequence ID" value="APT56994.1"/>
    <property type="molecule type" value="Genomic_DNA"/>
</dbReference>
<evidence type="ECO:0000313" key="2">
    <source>
        <dbReference type="EMBL" id="APT56994.1"/>
    </source>
</evidence>
<dbReference type="InterPro" id="IPR012291">
    <property type="entry name" value="CBM2_carb-bd_dom_sf"/>
</dbReference>
<gene>
    <name evidence="2" type="ORF">RGI145_07720</name>
</gene>
<dbReference type="Pfam" id="PF00553">
    <property type="entry name" value="CBM_2"/>
    <property type="match status" value="1"/>
</dbReference>
<dbReference type="InterPro" id="IPR008965">
    <property type="entry name" value="CBM2/CBM3_carb-bd_dom_sf"/>
</dbReference>
<protein>
    <recommendedName>
        <fullName evidence="1">CBM2 domain-containing protein</fullName>
    </recommendedName>
</protein>
<dbReference type="SUPFAM" id="SSF49384">
    <property type="entry name" value="Carbohydrate-binding domain"/>
    <property type="match status" value="1"/>
</dbReference>
<organism evidence="2 3">
    <name type="scientific">Roseomonas gilardii</name>
    <dbReference type="NCBI Taxonomy" id="257708"/>
    <lineage>
        <taxon>Bacteria</taxon>
        <taxon>Pseudomonadati</taxon>
        <taxon>Pseudomonadota</taxon>
        <taxon>Alphaproteobacteria</taxon>
        <taxon>Acetobacterales</taxon>
        <taxon>Roseomonadaceae</taxon>
        <taxon>Roseomonas</taxon>
    </lineage>
</organism>
<dbReference type="GO" id="GO:0004553">
    <property type="term" value="F:hydrolase activity, hydrolyzing O-glycosyl compounds"/>
    <property type="evidence" value="ECO:0007669"/>
    <property type="project" value="InterPro"/>
</dbReference>
<reference evidence="2 3" key="1">
    <citation type="submission" date="2016-05" db="EMBL/GenBank/DDBJ databases">
        <title>Complete Genome and Methylome Analysis of Psychrotrophic Bacterial Isolates from Antarctic Lake Untersee.</title>
        <authorList>
            <person name="Fomenkov A."/>
            <person name="Akimov V.N."/>
            <person name="Vasilyeva L.V."/>
            <person name="Andersen D."/>
            <person name="Vincze T."/>
            <person name="Roberts R.J."/>
        </authorList>
    </citation>
    <scope>NUCLEOTIDE SEQUENCE [LARGE SCALE GENOMIC DNA]</scope>
    <source>
        <strain evidence="2 3">U14-5</strain>
    </source>
</reference>
<proteinExistence type="predicted"/>
<dbReference type="KEGG" id="rgi:RGI145_07720"/>
<dbReference type="AlphaFoldDB" id="A0A1L7ADX7"/>
<dbReference type="Proteomes" id="UP000185494">
    <property type="component" value="Chromosome 1"/>
</dbReference>
<dbReference type="GO" id="GO:0005975">
    <property type="term" value="P:carbohydrate metabolic process"/>
    <property type="evidence" value="ECO:0007669"/>
    <property type="project" value="InterPro"/>
</dbReference>
<dbReference type="GO" id="GO:0030247">
    <property type="term" value="F:polysaccharide binding"/>
    <property type="evidence" value="ECO:0007669"/>
    <property type="project" value="InterPro"/>
</dbReference>